<accession>A0ACC2Q1E2</accession>
<keyword evidence="2" id="KW-1185">Reference proteome</keyword>
<sequence length="268" mass="30953">MTNSGSKLKRREGTSGISGHLYETKILCLINFRATHEHTIEEFHLVPNVDGIGAFDDICFRVKVEGLSKPIFVFIQAKHKENTKQTLKIDLTTYLNSFMNIRLEFKPNHKEWLYEGTFDKEECFFVIYTTAKNQFTNILDIKSKYSAVLNNLIHTGGTAKRIAKLIDDGKFQMLIVDETVMRFHVILAQKVVNVSETKSNDHRIASFRHDFFDTHEEYLTIFKYTLFEEILKERKLEAADITSLMSEFLADPTDATKLSSHSDRSNVQ</sequence>
<evidence type="ECO:0000313" key="2">
    <source>
        <dbReference type="Proteomes" id="UP001231649"/>
    </source>
</evidence>
<dbReference type="Proteomes" id="UP001231649">
    <property type="component" value="Chromosome 31"/>
</dbReference>
<evidence type="ECO:0000313" key="1">
    <source>
        <dbReference type="EMBL" id="KAJ8705842.1"/>
    </source>
</evidence>
<comment type="caution">
    <text evidence="1">The sequence shown here is derived from an EMBL/GenBank/DDBJ whole genome shotgun (WGS) entry which is preliminary data.</text>
</comment>
<organism evidence="1 2">
    <name type="scientific">Mythimna loreyi</name>
    <dbReference type="NCBI Taxonomy" id="667449"/>
    <lineage>
        <taxon>Eukaryota</taxon>
        <taxon>Metazoa</taxon>
        <taxon>Ecdysozoa</taxon>
        <taxon>Arthropoda</taxon>
        <taxon>Hexapoda</taxon>
        <taxon>Insecta</taxon>
        <taxon>Pterygota</taxon>
        <taxon>Neoptera</taxon>
        <taxon>Endopterygota</taxon>
        <taxon>Lepidoptera</taxon>
        <taxon>Glossata</taxon>
        <taxon>Ditrysia</taxon>
        <taxon>Noctuoidea</taxon>
        <taxon>Noctuidae</taxon>
        <taxon>Noctuinae</taxon>
        <taxon>Hadenini</taxon>
        <taxon>Mythimna</taxon>
    </lineage>
</organism>
<reference evidence="1" key="1">
    <citation type="submission" date="2023-03" db="EMBL/GenBank/DDBJ databases">
        <title>Chromosome-level genomes of two armyworms, Mythimna separata and Mythimna loreyi, provide insights into the biosynthesis and reception of sex pheromones.</title>
        <authorList>
            <person name="Zhao H."/>
        </authorList>
    </citation>
    <scope>NUCLEOTIDE SEQUENCE</scope>
    <source>
        <strain evidence="1">BeijingLab</strain>
    </source>
</reference>
<gene>
    <name evidence="1" type="ORF">PYW08_012888</name>
</gene>
<dbReference type="EMBL" id="CM056807">
    <property type="protein sequence ID" value="KAJ8705842.1"/>
    <property type="molecule type" value="Genomic_DNA"/>
</dbReference>
<name>A0ACC2Q1E2_9NEOP</name>
<proteinExistence type="predicted"/>
<protein>
    <submittedName>
        <fullName evidence="1">Uncharacterized protein</fullName>
    </submittedName>
</protein>